<organism evidence="1 2">
    <name type="scientific">Sinanodonta woodiana</name>
    <name type="common">Chinese pond mussel</name>
    <name type="synonym">Anodonta woodiana</name>
    <dbReference type="NCBI Taxonomy" id="1069815"/>
    <lineage>
        <taxon>Eukaryota</taxon>
        <taxon>Metazoa</taxon>
        <taxon>Spiralia</taxon>
        <taxon>Lophotrochozoa</taxon>
        <taxon>Mollusca</taxon>
        <taxon>Bivalvia</taxon>
        <taxon>Autobranchia</taxon>
        <taxon>Heteroconchia</taxon>
        <taxon>Palaeoheterodonta</taxon>
        <taxon>Unionida</taxon>
        <taxon>Unionoidea</taxon>
        <taxon>Unionidae</taxon>
        <taxon>Unioninae</taxon>
        <taxon>Sinanodonta</taxon>
    </lineage>
</organism>
<comment type="caution">
    <text evidence="1">The sequence shown here is derived from an EMBL/GenBank/DDBJ whole genome shotgun (WGS) entry which is preliminary data.</text>
</comment>
<dbReference type="Proteomes" id="UP001634394">
    <property type="component" value="Unassembled WGS sequence"/>
</dbReference>
<accession>A0ABD3UEC6</accession>
<sequence length="287" mass="31756">MAEANQCYAHTSSDETTIFFPELHYLLSKDKQGTLMLFDKGKYQAHSVSLGRIEDLFPKLSSIIKDRLNGLKSEQFSGATIIETLLSKADRRITTIVREAKDFALKDAAKDEINKLVVEAICRSSSRIKRSVCDLRQTDVEFVEDSVEITDVAIKFKVYENIDPSKIHEIIDDNSLSTKALSKKQNGLLGKIHIGLGVHGALANFIGALHYFQTGDNARGGFSLFQSLHSFGQLTGLNEKIAYKLAESTAGCIVNTYLQQSAKKIASSLFKGDKMVEKVASKIDLVM</sequence>
<reference evidence="1 2" key="1">
    <citation type="submission" date="2024-11" db="EMBL/GenBank/DDBJ databases">
        <title>Chromosome-level genome assembly of the freshwater bivalve Anodonta woodiana.</title>
        <authorList>
            <person name="Chen X."/>
        </authorList>
    </citation>
    <scope>NUCLEOTIDE SEQUENCE [LARGE SCALE GENOMIC DNA]</scope>
    <source>
        <strain evidence="1">MN2024</strain>
        <tissue evidence="1">Gills</tissue>
    </source>
</reference>
<evidence type="ECO:0000313" key="2">
    <source>
        <dbReference type="Proteomes" id="UP001634394"/>
    </source>
</evidence>
<proteinExistence type="predicted"/>
<dbReference type="EMBL" id="JBJQND010000016">
    <property type="protein sequence ID" value="KAL3847760.1"/>
    <property type="molecule type" value="Genomic_DNA"/>
</dbReference>
<gene>
    <name evidence="1" type="ORF">ACJMK2_018654</name>
</gene>
<evidence type="ECO:0000313" key="1">
    <source>
        <dbReference type="EMBL" id="KAL3847760.1"/>
    </source>
</evidence>
<name>A0ABD3UEC6_SINWO</name>
<protein>
    <submittedName>
        <fullName evidence="1">Uncharacterized protein</fullName>
    </submittedName>
</protein>
<keyword evidence="2" id="KW-1185">Reference proteome</keyword>
<dbReference type="AlphaFoldDB" id="A0ABD3UEC6"/>